<dbReference type="EMBL" id="LLXL01000401">
    <property type="protein sequence ID" value="PKK72993.1"/>
    <property type="molecule type" value="Genomic_DNA"/>
</dbReference>
<dbReference type="Proteomes" id="UP000233469">
    <property type="component" value="Unassembled WGS sequence"/>
</dbReference>
<sequence>MFDKEEAPQVDGYSCGVFICMFARLIAEDIEWTKSKILLNLKKLLKNLEKLCIELWNYAV</sequence>
<name>A0A2I1DYC3_9GLOM</name>
<evidence type="ECO:0000313" key="1">
    <source>
        <dbReference type="EMBL" id="PKC15720.1"/>
    </source>
</evidence>
<evidence type="ECO:0000313" key="6">
    <source>
        <dbReference type="Proteomes" id="UP000232722"/>
    </source>
</evidence>
<protein>
    <recommendedName>
        <fullName evidence="9">Ubiquitin-like protease family profile domain-containing protein</fullName>
    </recommendedName>
</protein>
<dbReference type="Proteomes" id="UP000232722">
    <property type="component" value="Unassembled WGS sequence"/>
</dbReference>
<dbReference type="AlphaFoldDB" id="A0A2I1DYC3"/>
<organism evidence="1 6">
    <name type="scientific">Rhizophagus irregularis</name>
    <dbReference type="NCBI Taxonomy" id="588596"/>
    <lineage>
        <taxon>Eukaryota</taxon>
        <taxon>Fungi</taxon>
        <taxon>Fungi incertae sedis</taxon>
        <taxon>Mucoromycota</taxon>
        <taxon>Glomeromycotina</taxon>
        <taxon>Glomeromycetes</taxon>
        <taxon>Glomerales</taxon>
        <taxon>Glomeraceae</taxon>
        <taxon>Rhizophagus</taxon>
    </lineage>
</organism>
<reference evidence="1 6" key="2">
    <citation type="submission" date="2017-09" db="EMBL/GenBank/DDBJ databases">
        <title>Extensive intraspecific genome diversity in a model arbuscular mycorrhizal fungus.</title>
        <authorList>
            <person name="Chen E.C."/>
            <person name="Morin E."/>
            <person name="Beaudet D."/>
            <person name="Noel J."/>
            <person name="Ndikumana S."/>
            <person name="Charron P."/>
            <person name="St-Onge C."/>
            <person name="Giorgi J."/>
            <person name="Grigoriev I.V."/>
            <person name="Roux C."/>
            <person name="Martin F.M."/>
            <person name="Corradi N."/>
        </authorList>
    </citation>
    <scope>NUCLEOTIDE SEQUENCE [LARGE SCALE GENOMIC DNA]</scope>
    <source>
        <strain evidence="1 6">A5</strain>
    </source>
</reference>
<dbReference type="OrthoDB" id="10519138at2759"/>
<keyword evidence="8" id="KW-1185">Reference proteome</keyword>
<evidence type="ECO:0000313" key="4">
    <source>
        <dbReference type="EMBL" id="PKY49281.1"/>
    </source>
</evidence>
<evidence type="ECO:0000313" key="8">
    <source>
        <dbReference type="Proteomes" id="UP000234323"/>
    </source>
</evidence>
<evidence type="ECO:0000313" key="5">
    <source>
        <dbReference type="Proteomes" id="UP000232688"/>
    </source>
</evidence>
<evidence type="ECO:0000313" key="3">
    <source>
        <dbReference type="EMBL" id="PKK72993.1"/>
    </source>
</evidence>
<dbReference type="EMBL" id="LLXJ01000076">
    <property type="protein sequence ID" value="PKC15720.1"/>
    <property type="molecule type" value="Genomic_DNA"/>
</dbReference>
<accession>A0A2I1DYC3</accession>
<reference evidence="5 7" key="3">
    <citation type="submission" date="2017-10" db="EMBL/GenBank/DDBJ databases">
        <title>Extensive intraspecific genome diversity in a model arbuscular mycorrhizal fungus.</title>
        <authorList>
            <person name="Chen E.C.H."/>
            <person name="Morin E."/>
            <person name="Baudet D."/>
            <person name="Noel J."/>
            <person name="Ndikumana S."/>
            <person name="Charron P."/>
            <person name="St-Onge C."/>
            <person name="Giorgi J."/>
            <person name="Grigoriev I.V."/>
            <person name="Roux C."/>
            <person name="Martin F.M."/>
            <person name="Corradi N."/>
        </authorList>
    </citation>
    <scope>NUCLEOTIDE SEQUENCE [LARGE SCALE GENOMIC DNA]</scope>
    <source>
        <strain evidence="2 5">A1</strain>
        <strain evidence="3 7">C2</strain>
    </source>
</reference>
<dbReference type="EMBL" id="LLXI01000725">
    <property type="protein sequence ID" value="PKY49281.1"/>
    <property type="molecule type" value="Genomic_DNA"/>
</dbReference>
<reference evidence="2 5" key="4">
    <citation type="submission" date="2017-10" db="EMBL/GenBank/DDBJ databases">
        <title>Genome analyses suggest a sexual origin of heterokaryosis in a supposedly ancient asexual fungus.</title>
        <authorList>
            <person name="Corradi N."/>
            <person name="Sedzielewska K."/>
            <person name="Noel J."/>
            <person name="Charron P."/>
            <person name="Farinelli L."/>
            <person name="Marton T."/>
            <person name="Kruger M."/>
            <person name="Pelin A."/>
            <person name="Brachmann A."/>
            <person name="Corradi N."/>
        </authorList>
    </citation>
    <scope>NUCLEOTIDE SEQUENCE [LARGE SCALE GENOMIC DNA]</scope>
    <source>
        <strain evidence="2 5">A1</strain>
    </source>
</reference>
<dbReference type="Proteomes" id="UP000234323">
    <property type="component" value="Unassembled WGS sequence"/>
</dbReference>
<reference evidence="6 7" key="1">
    <citation type="submission" date="2016-04" db="EMBL/GenBank/DDBJ databases">
        <title>Genome analyses suggest a sexual origin of heterokaryosis in a supposedly ancient asexual fungus.</title>
        <authorList>
            <person name="Ropars J."/>
            <person name="Sedzielewska K."/>
            <person name="Noel J."/>
            <person name="Charron P."/>
            <person name="Farinelli L."/>
            <person name="Marton T."/>
            <person name="Kruger M."/>
            <person name="Pelin A."/>
            <person name="Brachmann A."/>
            <person name="Corradi N."/>
        </authorList>
    </citation>
    <scope>NUCLEOTIDE SEQUENCE [LARGE SCALE GENOMIC DNA]</scope>
    <source>
        <strain evidence="4 8">A4</strain>
        <strain evidence="1 6">A5</strain>
        <strain evidence="3 7">C2</strain>
    </source>
</reference>
<dbReference type="VEuPathDB" id="FungiDB:RhiirA1_411195"/>
<comment type="caution">
    <text evidence="1">The sequence shown here is derived from an EMBL/GenBank/DDBJ whole genome shotgun (WGS) entry which is preliminary data.</text>
</comment>
<dbReference type="InterPro" id="IPR038765">
    <property type="entry name" value="Papain-like_cys_pep_sf"/>
</dbReference>
<evidence type="ECO:0008006" key="9">
    <source>
        <dbReference type="Google" id="ProtNLM"/>
    </source>
</evidence>
<dbReference type="EMBL" id="LLXH01000109">
    <property type="protein sequence ID" value="PKC72908.1"/>
    <property type="molecule type" value="Genomic_DNA"/>
</dbReference>
<dbReference type="SUPFAM" id="SSF54001">
    <property type="entry name" value="Cysteine proteinases"/>
    <property type="match status" value="1"/>
</dbReference>
<dbReference type="Proteomes" id="UP000232688">
    <property type="component" value="Unassembled WGS sequence"/>
</dbReference>
<proteinExistence type="predicted"/>
<evidence type="ECO:0000313" key="7">
    <source>
        <dbReference type="Proteomes" id="UP000233469"/>
    </source>
</evidence>
<gene>
    <name evidence="2" type="ORF">RhiirA1_411195</name>
    <name evidence="4" type="ORF">RhiirA4_405254</name>
    <name evidence="1" type="ORF">RhiirA5_348729</name>
    <name evidence="3" type="ORF">RhiirC2_741730</name>
</gene>
<evidence type="ECO:0000313" key="2">
    <source>
        <dbReference type="EMBL" id="PKC72908.1"/>
    </source>
</evidence>